<dbReference type="PROSITE" id="PS51286">
    <property type="entry name" value="RAP"/>
    <property type="match status" value="1"/>
</dbReference>
<accession>A0A813Q0R9</accession>
<dbReference type="OrthoDB" id="6501018at2759"/>
<dbReference type="EMBL" id="CAJOAY010002484">
    <property type="protein sequence ID" value="CAF3956340.1"/>
    <property type="molecule type" value="Genomic_DNA"/>
</dbReference>
<feature type="compositionally biased region" description="Low complexity" evidence="1">
    <location>
        <begin position="775"/>
        <end position="791"/>
    </location>
</feature>
<evidence type="ECO:0000259" key="2">
    <source>
        <dbReference type="PROSITE" id="PS51286"/>
    </source>
</evidence>
<gene>
    <name evidence="4" type="ORF">OKA104_LOCUS27263</name>
    <name evidence="3" type="ORF">VCS650_LOCUS1752</name>
</gene>
<name>A0A813Q0R9_9BILA</name>
<evidence type="ECO:0000313" key="4">
    <source>
        <dbReference type="EMBL" id="CAF3956340.1"/>
    </source>
</evidence>
<dbReference type="CDD" id="cd23739">
    <property type="entry name" value="TBRG4-like_N"/>
    <property type="match status" value="1"/>
</dbReference>
<dbReference type="EMBL" id="CAJNON010000008">
    <property type="protein sequence ID" value="CAF0759967.1"/>
    <property type="molecule type" value="Genomic_DNA"/>
</dbReference>
<feature type="compositionally biased region" description="Basic residues" evidence="1">
    <location>
        <begin position="133"/>
        <end position="143"/>
    </location>
</feature>
<reference evidence="3" key="1">
    <citation type="submission" date="2021-02" db="EMBL/GenBank/DDBJ databases">
        <authorList>
            <person name="Nowell W R."/>
        </authorList>
    </citation>
    <scope>NUCLEOTIDE SEQUENCE</scope>
</reference>
<dbReference type="Pfam" id="PF06743">
    <property type="entry name" value="FAST_1"/>
    <property type="match status" value="1"/>
</dbReference>
<protein>
    <recommendedName>
        <fullName evidence="2">RAP domain-containing protein</fullName>
    </recommendedName>
</protein>
<evidence type="ECO:0000313" key="3">
    <source>
        <dbReference type="EMBL" id="CAF0759967.1"/>
    </source>
</evidence>
<dbReference type="GO" id="GO:0044528">
    <property type="term" value="P:regulation of mitochondrial mRNA stability"/>
    <property type="evidence" value="ECO:0007669"/>
    <property type="project" value="InterPro"/>
</dbReference>
<comment type="caution">
    <text evidence="3">The sequence shown here is derived from an EMBL/GenBank/DDBJ whole genome shotgun (WGS) entry which is preliminary data.</text>
</comment>
<dbReference type="AlphaFoldDB" id="A0A813Q0R9"/>
<sequence>MLRFFGSSSRTIVLSYPSATNTFWKSIRSISNHQNIAQTQSIDDKSKSRRLPSPTTRKVNIKKLFSNDESGENSVSPASPRRPNILHSSSFDDPSRMASDLPTKNQYENNIDNHQNEEQQRQIKVSNDTTQTKSKRTTPRKKSSNAIEIDKVFDESEYISIERTNEKRLKSNDANQSHQPRQPKKERSLTGQLDESSTLDQSKRHTSTPILLSNIKQANTIEDLLKIFDKYVVPTEFALGLQKMCQMASVENSDAIQIYTQLDDARNRMESLLLSFLNKFSDNEVLTAITFITKYYPEDNEFTDKFSLLLANRLRRISVHQVVRILEELKSSRHTAQWIHRIYNRLLALAEGRYFEFDNIRDILALTHKLSYNDRLINRLDERILEISDSLTFDDWFKILINKSMLKRRDRTIIRAACYHLLKLSDSFLFPIDKLKDSLLACAMLNVYDKPFLERLTRDAYEQINHINDPFILQSIITSMGTLRIRHCELLDSFGKILLEDSESKTKCIQSFIRTCASVNYSPATLSTLVENHLKLDENSSTEETNQLNDIKNRIDLVWSLAILDQANQDHVSSVLNQDIFQLIQNEVSNSKIAGALKLLAIYSYSLQKFSKKFLKPTFNIEQLAQQLTLKNSNAQDQLAKTVTTFAAENKYSKFSVVTSNMIVIDCLMVVDKTGTPQDLSTVLTNGESNSASGQTTFNKVRIDENRYKIALKCLDYQDKTLLTNSISGSIALQLRLLNSLGYKCVPIHYDEFIKIQVPNDRIKYIQRKIKEAVSPSSTPNQQSNNLSSTSRNDADW</sequence>
<dbReference type="Proteomes" id="UP000663891">
    <property type="component" value="Unassembled WGS sequence"/>
</dbReference>
<dbReference type="Proteomes" id="UP000663881">
    <property type="component" value="Unassembled WGS sequence"/>
</dbReference>
<evidence type="ECO:0000256" key="1">
    <source>
        <dbReference type="SAM" id="MobiDB-lite"/>
    </source>
</evidence>
<feature type="domain" description="RAP" evidence="2">
    <location>
        <begin position="710"/>
        <end position="768"/>
    </location>
</feature>
<organism evidence="3">
    <name type="scientific">Adineta steineri</name>
    <dbReference type="NCBI Taxonomy" id="433720"/>
    <lineage>
        <taxon>Eukaryota</taxon>
        <taxon>Metazoa</taxon>
        <taxon>Spiralia</taxon>
        <taxon>Gnathifera</taxon>
        <taxon>Rotifera</taxon>
        <taxon>Eurotatoria</taxon>
        <taxon>Bdelloidea</taxon>
        <taxon>Adinetida</taxon>
        <taxon>Adinetidae</taxon>
        <taxon>Adineta</taxon>
    </lineage>
</organism>
<feature type="region of interest" description="Disordered" evidence="1">
    <location>
        <begin position="164"/>
        <end position="205"/>
    </location>
</feature>
<feature type="region of interest" description="Disordered" evidence="1">
    <location>
        <begin position="65"/>
        <end position="144"/>
    </location>
</feature>
<dbReference type="SMART" id="SM00952">
    <property type="entry name" value="RAP"/>
    <property type="match status" value="1"/>
</dbReference>
<feature type="region of interest" description="Disordered" evidence="1">
    <location>
        <begin position="774"/>
        <end position="797"/>
    </location>
</feature>
<dbReference type="InterPro" id="IPR013584">
    <property type="entry name" value="RAP"/>
</dbReference>
<dbReference type="InterPro" id="IPR010622">
    <property type="entry name" value="FAST_Leu-rich"/>
</dbReference>
<feature type="compositionally biased region" description="Polar residues" evidence="1">
    <location>
        <begin position="189"/>
        <end position="200"/>
    </location>
</feature>
<proteinExistence type="predicted"/>
<feature type="compositionally biased region" description="Polar residues" evidence="1">
    <location>
        <begin position="102"/>
        <end position="113"/>
    </location>
</feature>